<evidence type="ECO:0008006" key="4">
    <source>
        <dbReference type="Google" id="ProtNLM"/>
    </source>
</evidence>
<keyword evidence="1" id="KW-0732">Signal</keyword>
<keyword evidence="3" id="KW-1185">Reference proteome</keyword>
<feature type="signal peptide" evidence="1">
    <location>
        <begin position="1"/>
        <end position="24"/>
    </location>
</feature>
<proteinExistence type="predicted"/>
<evidence type="ECO:0000256" key="1">
    <source>
        <dbReference type="SAM" id="SignalP"/>
    </source>
</evidence>
<dbReference type="AlphaFoldDB" id="A0A150WIW8"/>
<name>A0A150WIW8_BDEBC</name>
<gene>
    <name evidence="2" type="ORF">AZI86_12530</name>
</gene>
<reference evidence="2 3" key="1">
    <citation type="submission" date="2016-03" db="EMBL/GenBank/DDBJ databases">
        <authorList>
            <person name="Ploux O."/>
        </authorList>
    </citation>
    <scope>NUCLEOTIDE SEQUENCE [LARGE SCALE GENOMIC DNA]</scope>
    <source>
        <strain evidence="2 3">R0</strain>
    </source>
</reference>
<dbReference type="Proteomes" id="UP000075320">
    <property type="component" value="Unassembled WGS sequence"/>
</dbReference>
<accession>A0A150WIW8</accession>
<sequence length="131" mass="14371">MKQSFHKNLLLTIVGIFLSLNAHAQIVDLPNPYDNEGLAHQQIGPYPALVSGLKFSKTQECSLAGDPSDMNEIVKYLCTGKAIADGYAECKSYPCEKCVIDSIKTENLKSIFRTRAYGKADVVLRGVNCSQ</sequence>
<evidence type="ECO:0000313" key="2">
    <source>
        <dbReference type="EMBL" id="KYG63650.1"/>
    </source>
</evidence>
<protein>
    <recommendedName>
        <fullName evidence="4">Secreted protein</fullName>
    </recommendedName>
</protein>
<dbReference type="EMBL" id="LUKE01000003">
    <property type="protein sequence ID" value="KYG63650.1"/>
    <property type="molecule type" value="Genomic_DNA"/>
</dbReference>
<organism evidence="2 3">
    <name type="scientific">Bdellovibrio bacteriovorus</name>
    <dbReference type="NCBI Taxonomy" id="959"/>
    <lineage>
        <taxon>Bacteria</taxon>
        <taxon>Pseudomonadati</taxon>
        <taxon>Bdellovibrionota</taxon>
        <taxon>Bdellovibrionia</taxon>
        <taxon>Bdellovibrionales</taxon>
        <taxon>Pseudobdellovibrionaceae</taxon>
        <taxon>Bdellovibrio</taxon>
    </lineage>
</organism>
<dbReference type="RefSeq" id="WP_061835544.1">
    <property type="nucleotide sequence ID" value="NZ_LUKE01000003.1"/>
</dbReference>
<comment type="caution">
    <text evidence="2">The sequence shown here is derived from an EMBL/GenBank/DDBJ whole genome shotgun (WGS) entry which is preliminary data.</text>
</comment>
<evidence type="ECO:0000313" key="3">
    <source>
        <dbReference type="Proteomes" id="UP000075320"/>
    </source>
</evidence>
<feature type="chain" id="PRO_5007572980" description="Secreted protein" evidence="1">
    <location>
        <begin position="25"/>
        <end position="131"/>
    </location>
</feature>